<sequence length="114" mass="12678">MTALKMNSETTSTTAVSPAPSSPAPERSQATSPKSPRRDDEFYCQDIVFLVEDVLFKVPRRPFEHESEVFSGMFALPPVNSAYGVEGSSDDNPIELEGVTEDEFKALLWVMFRS</sequence>
<gene>
    <name evidence="2" type="ORF">GSI_04779</name>
</gene>
<protein>
    <recommendedName>
        <fullName evidence="4">BTB domain-containing protein</fullName>
    </recommendedName>
</protein>
<feature type="compositionally biased region" description="Low complexity" evidence="1">
    <location>
        <begin position="10"/>
        <end position="19"/>
    </location>
</feature>
<dbReference type="AlphaFoldDB" id="A0A2G8SIE1"/>
<dbReference type="EMBL" id="AYKW01000008">
    <property type="protein sequence ID" value="PIL33328.1"/>
    <property type="molecule type" value="Genomic_DNA"/>
</dbReference>
<accession>A0A2G8SIE1</accession>
<organism evidence="2 3">
    <name type="scientific">Ganoderma sinense ZZ0214-1</name>
    <dbReference type="NCBI Taxonomy" id="1077348"/>
    <lineage>
        <taxon>Eukaryota</taxon>
        <taxon>Fungi</taxon>
        <taxon>Dikarya</taxon>
        <taxon>Basidiomycota</taxon>
        <taxon>Agaricomycotina</taxon>
        <taxon>Agaricomycetes</taxon>
        <taxon>Polyporales</taxon>
        <taxon>Polyporaceae</taxon>
        <taxon>Ganoderma</taxon>
    </lineage>
</organism>
<comment type="caution">
    <text evidence="2">The sequence shown here is derived from an EMBL/GenBank/DDBJ whole genome shotgun (WGS) entry which is preliminary data.</text>
</comment>
<dbReference type="Proteomes" id="UP000230002">
    <property type="component" value="Unassembled WGS sequence"/>
</dbReference>
<proteinExistence type="predicted"/>
<reference evidence="2 3" key="1">
    <citation type="journal article" date="2015" name="Sci. Rep.">
        <title>Chromosome-level genome map provides insights into diverse defense mechanisms in the medicinal fungus Ganoderma sinense.</title>
        <authorList>
            <person name="Zhu Y."/>
            <person name="Xu J."/>
            <person name="Sun C."/>
            <person name="Zhou S."/>
            <person name="Xu H."/>
            <person name="Nelson D.R."/>
            <person name="Qian J."/>
            <person name="Song J."/>
            <person name="Luo H."/>
            <person name="Xiang L."/>
            <person name="Li Y."/>
            <person name="Xu Z."/>
            <person name="Ji A."/>
            <person name="Wang L."/>
            <person name="Lu S."/>
            <person name="Hayward A."/>
            <person name="Sun W."/>
            <person name="Li X."/>
            <person name="Schwartz D.C."/>
            <person name="Wang Y."/>
            <person name="Chen S."/>
        </authorList>
    </citation>
    <scope>NUCLEOTIDE SEQUENCE [LARGE SCALE GENOMIC DNA]</scope>
    <source>
        <strain evidence="2 3">ZZ0214-1</strain>
    </source>
</reference>
<dbReference type="OrthoDB" id="2367075at2759"/>
<name>A0A2G8SIE1_9APHY</name>
<dbReference type="SUPFAM" id="SSF54695">
    <property type="entry name" value="POZ domain"/>
    <property type="match status" value="1"/>
</dbReference>
<dbReference type="STRING" id="1077348.A0A2G8SIE1"/>
<dbReference type="InterPro" id="IPR011333">
    <property type="entry name" value="SKP1/BTB/POZ_sf"/>
</dbReference>
<dbReference type="Gene3D" id="3.30.710.10">
    <property type="entry name" value="Potassium Channel Kv1.1, Chain A"/>
    <property type="match status" value="1"/>
</dbReference>
<evidence type="ECO:0000256" key="1">
    <source>
        <dbReference type="SAM" id="MobiDB-lite"/>
    </source>
</evidence>
<evidence type="ECO:0000313" key="3">
    <source>
        <dbReference type="Proteomes" id="UP000230002"/>
    </source>
</evidence>
<evidence type="ECO:0000313" key="2">
    <source>
        <dbReference type="EMBL" id="PIL33328.1"/>
    </source>
</evidence>
<keyword evidence="3" id="KW-1185">Reference proteome</keyword>
<feature type="region of interest" description="Disordered" evidence="1">
    <location>
        <begin position="1"/>
        <end position="39"/>
    </location>
</feature>
<evidence type="ECO:0008006" key="4">
    <source>
        <dbReference type="Google" id="ProtNLM"/>
    </source>
</evidence>